<dbReference type="PANTHER" id="PTHR36046:SF1">
    <property type="entry name" value="DUF6737 DOMAIN-CONTAINING PROTEIN"/>
    <property type="match status" value="1"/>
</dbReference>
<feature type="transmembrane region" description="Helical" evidence="1">
    <location>
        <begin position="141"/>
        <end position="166"/>
    </location>
</feature>
<dbReference type="EMBL" id="LVLJ01003268">
    <property type="protein sequence ID" value="OAE22186.1"/>
    <property type="molecule type" value="Genomic_DNA"/>
</dbReference>
<evidence type="ECO:0000259" key="2">
    <source>
        <dbReference type="Pfam" id="PF20522"/>
    </source>
</evidence>
<evidence type="ECO:0000313" key="5">
    <source>
        <dbReference type="Proteomes" id="UP000077202"/>
    </source>
</evidence>
<reference evidence="3" key="2">
    <citation type="journal article" date="2019" name="Curr. Biol.">
        <title>Chromatin organization in early land plants reveals an ancestral association between H3K27me3, transposons, and constitutive heterochromatin.</title>
        <authorList>
            <person name="Montgomery S.A."/>
            <person name="Tanizawa Y."/>
            <person name="Galik B."/>
            <person name="Wang N."/>
            <person name="Ito T."/>
            <person name="Mochizuki T."/>
            <person name="Akimcheva S."/>
            <person name="Bowman J."/>
            <person name="Cognat V."/>
            <person name="Drouard L."/>
            <person name="Ekker H."/>
            <person name="Houng S."/>
            <person name="Kohchi T."/>
            <person name="Lin S."/>
            <person name="Liu L.D."/>
            <person name="Nakamura Y."/>
            <person name="Valeeva L.R."/>
            <person name="Shakirov E.V."/>
            <person name="Shippen D.E."/>
            <person name="Wei W."/>
            <person name="Yagura M."/>
            <person name="Yamaoka S."/>
            <person name="Yamato K.T."/>
            <person name="Liu C."/>
            <person name="Berger F."/>
        </authorList>
    </citation>
    <scope>NUCLEOTIDE SEQUENCE [LARGE SCALE GENOMIC DNA]</scope>
    <source>
        <strain evidence="3">Tak-1</strain>
    </source>
</reference>
<dbReference type="Proteomes" id="UP000077202">
    <property type="component" value="Unassembled WGS sequence"/>
</dbReference>
<organism evidence="4 5">
    <name type="scientific">Marchantia polymorpha subsp. ruderalis</name>
    <dbReference type="NCBI Taxonomy" id="1480154"/>
    <lineage>
        <taxon>Eukaryota</taxon>
        <taxon>Viridiplantae</taxon>
        <taxon>Streptophyta</taxon>
        <taxon>Embryophyta</taxon>
        <taxon>Marchantiophyta</taxon>
        <taxon>Marchantiopsida</taxon>
        <taxon>Marchantiidae</taxon>
        <taxon>Marchantiales</taxon>
        <taxon>Marchantiaceae</taxon>
        <taxon>Marchantia</taxon>
    </lineage>
</organism>
<reference evidence="6" key="3">
    <citation type="journal article" date="2020" name="Curr. Biol.">
        <title>Chromatin organization in early land plants reveals an ancestral association between H3K27me3, transposons, and constitutive heterochromatin.</title>
        <authorList>
            <person name="Montgomery S.A."/>
            <person name="Tanizawa Y."/>
            <person name="Galik B."/>
            <person name="Wang N."/>
            <person name="Ito T."/>
            <person name="Mochizuki T."/>
            <person name="Akimcheva S."/>
            <person name="Bowman J.L."/>
            <person name="Cognat V."/>
            <person name="Marechal-Drouard L."/>
            <person name="Ekker H."/>
            <person name="Hong S.F."/>
            <person name="Kohchi T."/>
            <person name="Lin S.S."/>
            <person name="Liu L.D."/>
            <person name="Nakamura Y."/>
            <person name="Valeeva L.R."/>
            <person name="Shakirov E.V."/>
            <person name="Shippen D.E."/>
            <person name="Wei W.L."/>
            <person name="Yagura M."/>
            <person name="Yamaoka S."/>
            <person name="Yamato K.T."/>
            <person name="Liu C."/>
            <person name="Berger F."/>
        </authorList>
    </citation>
    <scope>NUCLEOTIDE SEQUENCE [LARGE SCALE GENOMIC DNA]</scope>
    <source>
        <strain evidence="6">Tak-1</strain>
    </source>
</reference>
<keyword evidence="1" id="KW-0812">Transmembrane</keyword>
<dbReference type="Proteomes" id="UP001162541">
    <property type="component" value="Chromosome 3"/>
</dbReference>
<dbReference type="GO" id="GO:0009507">
    <property type="term" value="C:chloroplast"/>
    <property type="evidence" value="ECO:0007669"/>
    <property type="project" value="TreeGrafter"/>
</dbReference>
<evidence type="ECO:0000256" key="1">
    <source>
        <dbReference type="SAM" id="Phobius"/>
    </source>
</evidence>
<keyword evidence="1" id="KW-0472">Membrane</keyword>
<proteinExistence type="predicted"/>
<protein>
    <recommendedName>
        <fullName evidence="2">DUF6737 domain-containing protein</fullName>
    </recommendedName>
</protein>
<feature type="domain" description="DUF6737" evidence="2">
    <location>
        <begin position="109"/>
        <end position="164"/>
    </location>
</feature>
<evidence type="ECO:0000313" key="3">
    <source>
        <dbReference type="EMBL" id="BBN05845.1"/>
    </source>
</evidence>
<keyword evidence="1" id="KW-1133">Transmembrane helix</keyword>
<keyword evidence="5" id="KW-1185">Reference proteome</keyword>
<evidence type="ECO:0000313" key="4">
    <source>
        <dbReference type="EMBL" id="OAE22186.1"/>
    </source>
</evidence>
<sequence>MAASMISPRTIVVSPIRLSAGVISQSSKTTVGAVARPHCHSSRAFGNWTRPSTFKNCGKFVARNAQIRSRKHSGVVRARGDRGDSNRDDEGVIKDMEVYLDDLSLEYDSVWDTKPAWCQPWTIVTTGLGVVGGSWLTFQNIFVTGGACFLISVWWFSFLYAYPLAYSEMIAERRKMIKDGNEDTFGRRRAQ</sequence>
<dbReference type="Pfam" id="PF20522">
    <property type="entry name" value="DUF6737"/>
    <property type="match status" value="1"/>
</dbReference>
<dbReference type="AlphaFoldDB" id="A0A176VQQ5"/>
<dbReference type="InterPro" id="IPR046625">
    <property type="entry name" value="DUF6737"/>
</dbReference>
<dbReference type="PANTHER" id="PTHR36046">
    <property type="entry name" value="PROTEIN, PUTATIVE-RELATED"/>
    <property type="match status" value="1"/>
</dbReference>
<name>A0A176VQQ5_MARPO</name>
<accession>A0A176VQQ5</accession>
<gene>
    <name evidence="4" type="ORF">AXG93_3271s1290</name>
    <name evidence="3" type="ORF">Mp_3g16400</name>
</gene>
<reference evidence="4 5" key="1">
    <citation type="submission" date="2016-03" db="EMBL/GenBank/DDBJ databases">
        <title>Mechanisms controlling the formation of the plant cell surface in tip-growing cells are functionally conserved among land plants.</title>
        <authorList>
            <person name="Honkanen S."/>
            <person name="Jones V.A."/>
            <person name="Morieri G."/>
            <person name="Champion C."/>
            <person name="Hetherington A.J."/>
            <person name="Kelly S."/>
            <person name="Saint-Marcoux D."/>
            <person name="Proust H."/>
            <person name="Prescott H."/>
            <person name="Dolan L."/>
        </authorList>
    </citation>
    <scope>NUCLEOTIDE SEQUENCE [LARGE SCALE GENOMIC DNA]</scope>
    <source>
        <strain evidence="5">cv. Tak-1 and cv. Tak-2</strain>
        <tissue evidence="4">Whole gametophyte</tissue>
    </source>
</reference>
<evidence type="ECO:0000313" key="6">
    <source>
        <dbReference type="Proteomes" id="UP001162541"/>
    </source>
</evidence>
<dbReference type="EMBL" id="AP019868">
    <property type="protein sequence ID" value="BBN05845.1"/>
    <property type="molecule type" value="Genomic_DNA"/>
</dbReference>